<feature type="domain" description="RRM" evidence="6">
    <location>
        <begin position="11"/>
        <end position="88"/>
    </location>
</feature>
<proteinExistence type="predicted"/>
<dbReference type="PANTHER" id="PTHR48033">
    <property type="entry name" value="RNA-BINDING (RRM/RBD/RNP MOTIFS) FAMILY PROTEIN"/>
    <property type="match status" value="1"/>
</dbReference>
<dbReference type="GO" id="GO:0005654">
    <property type="term" value="C:nucleoplasm"/>
    <property type="evidence" value="ECO:0007669"/>
    <property type="project" value="TreeGrafter"/>
</dbReference>
<dbReference type="EMBL" id="CATQJA010002591">
    <property type="protein sequence ID" value="CAJ0572093.1"/>
    <property type="molecule type" value="Genomic_DNA"/>
</dbReference>
<evidence type="ECO:0000259" key="6">
    <source>
        <dbReference type="PROSITE" id="PS50102"/>
    </source>
</evidence>
<dbReference type="GO" id="GO:0003723">
    <property type="term" value="F:RNA binding"/>
    <property type="evidence" value="ECO:0007669"/>
    <property type="project" value="UniProtKB-UniRule"/>
</dbReference>
<protein>
    <recommendedName>
        <fullName evidence="6">RRM domain-containing protein</fullName>
    </recommendedName>
</protein>
<dbReference type="Pfam" id="PF00076">
    <property type="entry name" value="RRM_1"/>
    <property type="match status" value="1"/>
</dbReference>
<dbReference type="InterPro" id="IPR000504">
    <property type="entry name" value="RRM_dom"/>
</dbReference>
<dbReference type="InterPro" id="IPR012677">
    <property type="entry name" value="Nucleotide-bd_a/b_plait_sf"/>
</dbReference>
<dbReference type="InterPro" id="IPR035979">
    <property type="entry name" value="RBD_domain_sf"/>
</dbReference>
<feature type="non-terminal residue" evidence="7">
    <location>
        <position position="184"/>
    </location>
</feature>
<comment type="subcellular location">
    <subcellularLocation>
        <location evidence="1">Nucleus</location>
    </subcellularLocation>
</comment>
<reference evidence="7" key="1">
    <citation type="submission" date="2023-06" db="EMBL/GenBank/DDBJ databases">
        <authorList>
            <person name="Delattre M."/>
        </authorList>
    </citation>
    <scope>NUCLEOTIDE SEQUENCE</scope>
    <source>
        <strain evidence="7">AF72</strain>
    </source>
</reference>
<dbReference type="PANTHER" id="PTHR48033:SF10">
    <property type="entry name" value="RNA-BINDING PROTEIN SQUID"/>
    <property type="match status" value="1"/>
</dbReference>
<evidence type="ECO:0000256" key="1">
    <source>
        <dbReference type="ARBA" id="ARBA00004123"/>
    </source>
</evidence>
<evidence type="ECO:0000256" key="5">
    <source>
        <dbReference type="PROSITE-ProRule" id="PRU00176"/>
    </source>
</evidence>
<keyword evidence="3 5" id="KW-0694">RNA-binding</keyword>
<name>A0AA36CQC1_9BILA</name>
<evidence type="ECO:0000256" key="4">
    <source>
        <dbReference type="ARBA" id="ARBA00023242"/>
    </source>
</evidence>
<comment type="caution">
    <text evidence="7">The sequence shown here is derived from an EMBL/GenBank/DDBJ whole genome shotgun (WGS) entry which is preliminary data.</text>
</comment>
<evidence type="ECO:0000256" key="3">
    <source>
        <dbReference type="ARBA" id="ARBA00022884"/>
    </source>
</evidence>
<dbReference type="AlphaFoldDB" id="A0AA36CQC1"/>
<evidence type="ECO:0000313" key="7">
    <source>
        <dbReference type="EMBL" id="CAJ0572093.1"/>
    </source>
</evidence>
<keyword evidence="4" id="KW-0539">Nucleus</keyword>
<evidence type="ECO:0000313" key="8">
    <source>
        <dbReference type="Proteomes" id="UP001177023"/>
    </source>
</evidence>
<sequence length="184" mass="20763">MSNNNEDESLRKLFIGGIKLDTTDETFHDYYAKFGEVVDSVIMKDAHTQRSRGFGFVTYASKEAVDAAMSMRPHVIDDKPVDVKRAIPKDAINKNESNISSKRLYVSGIKEATRNRAQYSRLQSCTKPMQNTPVFLEVVSLPLLTEQRSSGFRLKPWRKSRAGWGTAARKRPISPPLSNLPIKC</sequence>
<organism evidence="7 8">
    <name type="scientific">Mesorhabditis spiculigera</name>
    <dbReference type="NCBI Taxonomy" id="96644"/>
    <lineage>
        <taxon>Eukaryota</taxon>
        <taxon>Metazoa</taxon>
        <taxon>Ecdysozoa</taxon>
        <taxon>Nematoda</taxon>
        <taxon>Chromadorea</taxon>
        <taxon>Rhabditida</taxon>
        <taxon>Rhabditina</taxon>
        <taxon>Rhabditomorpha</taxon>
        <taxon>Rhabditoidea</taxon>
        <taxon>Rhabditidae</taxon>
        <taxon>Mesorhabditinae</taxon>
        <taxon>Mesorhabditis</taxon>
    </lineage>
</organism>
<evidence type="ECO:0000256" key="2">
    <source>
        <dbReference type="ARBA" id="ARBA00022737"/>
    </source>
</evidence>
<dbReference type="Gene3D" id="3.30.70.330">
    <property type="match status" value="1"/>
</dbReference>
<dbReference type="FunFam" id="3.30.70.330:FF:000040">
    <property type="entry name" value="Heterogeneous nuclear ribonucleoprotein A2/B1"/>
    <property type="match status" value="1"/>
</dbReference>
<dbReference type="GO" id="GO:0098687">
    <property type="term" value="C:chromosomal region"/>
    <property type="evidence" value="ECO:0007669"/>
    <property type="project" value="UniProtKB-ARBA"/>
</dbReference>
<keyword evidence="8" id="KW-1185">Reference proteome</keyword>
<dbReference type="Proteomes" id="UP001177023">
    <property type="component" value="Unassembled WGS sequence"/>
</dbReference>
<accession>A0AA36CQC1</accession>
<dbReference type="SUPFAM" id="SSF54928">
    <property type="entry name" value="RNA-binding domain, RBD"/>
    <property type="match status" value="1"/>
</dbReference>
<gene>
    <name evidence="7" type="ORF">MSPICULIGERA_LOCUS10487</name>
</gene>
<keyword evidence="2" id="KW-0677">Repeat</keyword>
<dbReference type="GO" id="GO:0010468">
    <property type="term" value="P:regulation of gene expression"/>
    <property type="evidence" value="ECO:0007669"/>
    <property type="project" value="TreeGrafter"/>
</dbReference>
<dbReference type="PROSITE" id="PS50102">
    <property type="entry name" value="RRM"/>
    <property type="match status" value="1"/>
</dbReference>
<dbReference type="GO" id="GO:0000785">
    <property type="term" value="C:chromatin"/>
    <property type="evidence" value="ECO:0007669"/>
    <property type="project" value="TreeGrafter"/>
</dbReference>
<dbReference type="SMART" id="SM00360">
    <property type="entry name" value="RRM"/>
    <property type="match status" value="1"/>
</dbReference>